<protein>
    <submittedName>
        <fullName evidence="1">Uncharacterized protein</fullName>
    </submittedName>
</protein>
<evidence type="ECO:0000313" key="1">
    <source>
        <dbReference type="EMBL" id="JAE37724.1"/>
    </source>
</evidence>
<reference evidence="1" key="2">
    <citation type="journal article" date="2015" name="Data Brief">
        <title>Shoot transcriptome of the giant reed, Arundo donax.</title>
        <authorList>
            <person name="Barrero R.A."/>
            <person name="Guerrero F.D."/>
            <person name="Moolhuijzen P."/>
            <person name="Goolsby J.A."/>
            <person name="Tidwell J."/>
            <person name="Bellgard S.E."/>
            <person name="Bellgard M.I."/>
        </authorList>
    </citation>
    <scope>NUCLEOTIDE SEQUENCE</scope>
    <source>
        <tissue evidence="1">Shoot tissue taken approximately 20 cm above the soil surface</tissue>
    </source>
</reference>
<sequence length="84" mass="9417">MITGSRLICSSLRFALPPFQLVWIDNLPDNRLLHLSREMHAAPICLHHPRMGGNSPDPVPTNRTKDPIFCKQISCNTSGQENIP</sequence>
<dbReference type="AlphaFoldDB" id="A0A0A9HPG6"/>
<reference evidence="1" key="1">
    <citation type="submission" date="2014-09" db="EMBL/GenBank/DDBJ databases">
        <authorList>
            <person name="Magalhaes I.L.F."/>
            <person name="Oliveira U."/>
            <person name="Santos F.R."/>
            <person name="Vidigal T.H.D.A."/>
            <person name="Brescovit A.D."/>
            <person name="Santos A.J."/>
        </authorList>
    </citation>
    <scope>NUCLEOTIDE SEQUENCE</scope>
    <source>
        <tissue evidence="1">Shoot tissue taken approximately 20 cm above the soil surface</tissue>
    </source>
</reference>
<proteinExistence type="predicted"/>
<name>A0A0A9HPG6_ARUDO</name>
<accession>A0A0A9HPG6</accession>
<dbReference type="EMBL" id="GBRH01160172">
    <property type="protein sequence ID" value="JAE37724.1"/>
    <property type="molecule type" value="Transcribed_RNA"/>
</dbReference>
<organism evidence="1">
    <name type="scientific">Arundo donax</name>
    <name type="common">Giant reed</name>
    <name type="synonym">Donax arundinaceus</name>
    <dbReference type="NCBI Taxonomy" id="35708"/>
    <lineage>
        <taxon>Eukaryota</taxon>
        <taxon>Viridiplantae</taxon>
        <taxon>Streptophyta</taxon>
        <taxon>Embryophyta</taxon>
        <taxon>Tracheophyta</taxon>
        <taxon>Spermatophyta</taxon>
        <taxon>Magnoliopsida</taxon>
        <taxon>Liliopsida</taxon>
        <taxon>Poales</taxon>
        <taxon>Poaceae</taxon>
        <taxon>PACMAD clade</taxon>
        <taxon>Arundinoideae</taxon>
        <taxon>Arundineae</taxon>
        <taxon>Arundo</taxon>
    </lineage>
</organism>